<gene>
    <name evidence="2" type="ORF">AAFF_G00125210</name>
</gene>
<organism evidence="2 3">
    <name type="scientific">Aldrovandia affinis</name>
    <dbReference type="NCBI Taxonomy" id="143900"/>
    <lineage>
        <taxon>Eukaryota</taxon>
        <taxon>Metazoa</taxon>
        <taxon>Chordata</taxon>
        <taxon>Craniata</taxon>
        <taxon>Vertebrata</taxon>
        <taxon>Euteleostomi</taxon>
        <taxon>Actinopterygii</taxon>
        <taxon>Neopterygii</taxon>
        <taxon>Teleostei</taxon>
        <taxon>Notacanthiformes</taxon>
        <taxon>Halosauridae</taxon>
        <taxon>Aldrovandia</taxon>
    </lineage>
</organism>
<protein>
    <submittedName>
        <fullName evidence="2">Uncharacterized protein</fullName>
    </submittedName>
</protein>
<proteinExistence type="predicted"/>
<name>A0AAD7RRK4_9TELE</name>
<dbReference type="AlphaFoldDB" id="A0AAD7RRK4"/>
<evidence type="ECO:0000313" key="3">
    <source>
        <dbReference type="Proteomes" id="UP001221898"/>
    </source>
</evidence>
<dbReference type="Proteomes" id="UP001221898">
    <property type="component" value="Unassembled WGS sequence"/>
</dbReference>
<keyword evidence="3" id="KW-1185">Reference proteome</keyword>
<accession>A0AAD7RRK4</accession>
<comment type="caution">
    <text evidence="2">The sequence shown here is derived from an EMBL/GenBank/DDBJ whole genome shotgun (WGS) entry which is preliminary data.</text>
</comment>
<evidence type="ECO:0000313" key="2">
    <source>
        <dbReference type="EMBL" id="KAJ8388960.1"/>
    </source>
</evidence>
<reference evidence="2" key="1">
    <citation type="journal article" date="2023" name="Science">
        <title>Genome structures resolve the early diversification of teleost fishes.</title>
        <authorList>
            <person name="Parey E."/>
            <person name="Louis A."/>
            <person name="Montfort J."/>
            <person name="Bouchez O."/>
            <person name="Roques C."/>
            <person name="Iampietro C."/>
            <person name="Lluch J."/>
            <person name="Castinel A."/>
            <person name="Donnadieu C."/>
            <person name="Desvignes T."/>
            <person name="Floi Bucao C."/>
            <person name="Jouanno E."/>
            <person name="Wen M."/>
            <person name="Mejri S."/>
            <person name="Dirks R."/>
            <person name="Jansen H."/>
            <person name="Henkel C."/>
            <person name="Chen W.J."/>
            <person name="Zahm M."/>
            <person name="Cabau C."/>
            <person name="Klopp C."/>
            <person name="Thompson A.W."/>
            <person name="Robinson-Rechavi M."/>
            <person name="Braasch I."/>
            <person name="Lecointre G."/>
            <person name="Bobe J."/>
            <person name="Postlethwait J.H."/>
            <person name="Berthelot C."/>
            <person name="Roest Crollius H."/>
            <person name="Guiguen Y."/>
        </authorList>
    </citation>
    <scope>NUCLEOTIDE SEQUENCE</scope>
    <source>
        <strain evidence="2">NC1722</strain>
    </source>
</reference>
<feature type="region of interest" description="Disordered" evidence="1">
    <location>
        <begin position="131"/>
        <end position="156"/>
    </location>
</feature>
<feature type="compositionally biased region" description="Basic residues" evidence="1">
    <location>
        <begin position="135"/>
        <end position="147"/>
    </location>
</feature>
<evidence type="ECO:0000256" key="1">
    <source>
        <dbReference type="SAM" id="MobiDB-lite"/>
    </source>
</evidence>
<sequence length="156" mass="16629">MKDRSIRLAVNRNVQCSMTPANAAKLPKGRSEAVGPACVCCLAAPLAPCCFIHFPFASVGEEAHGKTGTSDTALSRGDGRGQWNSVSAKRETVGVSSAFVERISRLETLCVLRVCSRGLLCPGRTGSLPAGIRTHQGRRTRRARRVHGTASSLKKL</sequence>
<dbReference type="EMBL" id="JAINUG010000188">
    <property type="protein sequence ID" value="KAJ8388960.1"/>
    <property type="molecule type" value="Genomic_DNA"/>
</dbReference>